<dbReference type="EMBL" id="RXIC02000024">
    <property type="protein sequence ID" value="KAB1211803.1"/>
    <property type="molecule type" value="Genomic_DNA"/>
</dbReference>
<feature type="transmembrane region" description="Helical" evidence="1">
    <location>
        <begin position="26"/>
        <end position="47"/>
    </location>
</feature>
<dbReference type="OrthoDB" id="185373at2759"/>
<keyword evidence="1" id="KW-1133">Transmembrane helix</keyword>
<protein>
    <submittedName>
        <fullName evidence="2">Uncharacterized protein</fullName>
    </submittedName>
</protein>
<evidence type="ECO:0000313" key="2">
    <source>
        <dbReference type="EMBL" id="KAB1211803.1"/>
    </source>
</evidence>
<name>A0A6A1VGH0_9ROSI</name>
<keyword evidence="3" id="KW-1185">Reference proteome</keyword>
<accession>A0A6A1VGH0</accession>
<dbReference type="AlphaFoldDB" id="A0A6A1VGH0"/>
<evidence type="ECO:0000256" key="1">
    <source>
        <dbReference type="SAM" id="Phobius"/>
    </source>
</evidence>
<organism evidence="2 3">
    <name type="scientific">Morella rubra</name>
    <name type="common">Chinese bayberry</name>
    <dbReference type="NCBI Taxonomy" id="262757"/>
    <lineage>
        <taxon>Eukaryota</taxon>
        <taxon>Viridiplantae</taxon>
        <taxon>Streptophyta</taxon>
        <taxon>Embryophyta</taxon>
        <taxon>Tracheophyta</taxon>
        <taxon>Spermatophyta</taxon>
        <taxon>Magnoliopsida</taxon>
        <taxon>eudicotyledons</taxon>
        <taxon>Gunneridae</taxon>
        <taxon>Pentapetalae</taxon>
        <taxon>rosids</taxon>
        <taxon>fabids</taxon>
        <taxon>Fagales</taxon>
        <taxon>Myricaceae</taxon>
        <taxon>Morella</taxon>
    </lineage>
</organism>
<keyword evidence="1" id="KW-0472">Membrane</keyword>
<sequence length="53" mass="6132">MDVFNVIDHDGNKIRDKEVIDYIQRVGTIILVSFSLNILFTLTIWLVSERGSH</sequence>
<dbReference type="Proteomes" id="UP000516437">
    <property type="component" value="Chromosome 6"/>
</dbReference>
<reference evidence="2 3" key="1">
    <citation type="journal article" date="2019" name="Plant Biotechnol. J.">
        <title>The red bayberry genome and genetic basis of sex determination.</title>
        <authorList>
            <person name="Jia H.M."/>
            <person name="Jia H.J."/>
            <person name="Cai Q.L."/>
            <person name="Wang Y."/>
            <person name="Zhao H.B."/>
            <person name="Yang W.F."/>
            <person name="Wang G.Y."/>
            <person name="Li Y.H."/>
            <person name="Zhan D.L."/>
            <person name="Shen Y.T."/>
            <person name="Niu Q.F."/>
            <person name="Chang L."/>
            <person name="Qiu J."/>
            <person name="Zhao L."/>
            <person name="Xie H.B."/>
            <person name="Fu W.Y."/>
            <person name="Jin J."/>
            <person name="Li X.W."/>
            <person name="Jiao Y."/>
            <person name="Zhou C.C."/>
            <person name="Tu T."/>
            <person name="Chai C.Y."/>
            <person name="Gao J.L."/>
            <person name="Fan L.J."/>
            <person name="van de Weg E."/>
            <person name="Wang J.Y."/>
            <person name="Gao Z.S."/>
        </authorList>
    </citation>
    <scope>NUCLEOTIDE SEQUENCE [LARGE SCALE GENOMIC DNA]</scope>
    <source>
        <tissue evidence="2">Leaves</tissue>
    </source>
</reference>
<gene>
    <name evidence="2" type="ORF">CJ030_MR6G006599</name>
</gene>
<comment type="caution">
    <text evidence="2">The sequence shown here is derived from an EMBL/GenBank/DDBJ whole genome shotgun (WGS) entry which is preliminary data.</text>
</comment>
<keyword evidence="1" id="KW-0812">Transmembrane</keyword>
<proteinExistence type="predicted"/>
<evidence type="ECO:0000313" key="3">
    <source>
        <dbReference type="Proteomes" id="UP000516437"/>
    </source>
</evidence>